<dbReference type="Gene3D" id="2.170.130.10">
    <property type="entry name" value="TonB-dependent receptor, plug domain"/>
    <property type="match status" value="1"/>
</dbReference>
<evidence type="ECO:0000256" key="10">
    <source>
        <dbReference type="ARBA" id="ARBA00023077"/>
    </source>
</evidence>
<evidence type="ECO:0000256" key="3">
    <source>
        <dbReference type="ARBA" id="ARBA00022448"/>
    </source>
</evidence>
<keyword evidence="5" id="KW-0410">Iron transport</keyword>
<keyword evidence="10" id="KW-0798">TonB box</keyword>
<keyword evidence="7 15" id="KW-0732">Signal</keyword>
<dbReference type="Pfam" id="PF07660">
    <property type="entry name" value="STN"/>
    <property type="match status" value="1"/>
</dbReference>
<keyword evidence="4 14" id="KW-1134">Transmembrane beta strand</keyword>
<evidence type="ECO:0000256" key="9">
    <source>
        <dbReference type="ARBA" id="ARBA00023065"/>
    </source>
</evidence>
<feature type="signal peptide" evidence="15">
    <location>
        <begin position="1"/>
        <end position="31"/>
    </location>
</feature>
<evidence type="ECO:0000256" key="1">
    <source>
        <dbReference type="ARBA" id="ARBA00004571"/>
    </source>
</evidence>
<evidence type="ECO:0000256" key="14">
    <source>
        <dbReference type="PROSITE-ProRule" id="PRU01360"/>
    </source>
</evidence>
<dbReference type="InterPro" id="IPR036942">
    <property type="entry name" value="Beta-barrel_TonB_sf"/>
</dbReference>
<dbReference type="RefSeq" id="WP_224786362.1">
    <property type="nucleotide sequence ID" value="NZ_CABVHF010000001.1"/>
</dbReference>
<keyword evidence="12" id="KW-0675">Receptor</keyword>
<evidence type="ECO:0000256" key="4">
    <source>
        <dbReference type="ARBA" id="ARBA00022452"/>
    </source>
</evidence>
<evidence type="ECO:0000256" key="12">
    <source>
        <dbReference type="ARBA" id="ARBA00023170"/>
    </source>
</evidence>
<dbReference type="SMART" id="SM00965">
    <property type="entry name" value="STN"/>
    <property type="match status" value="1"/>
</dbReference>
<evidence type="ECO:0000313" key="17">
    <source>
        <dbReference type="EMBL" id="VVM54037.1"/>
    </source>
</evidence>
<dbReference type="Gene3D" id="3.55.50.30">
    <property type="match status" value="1"/>
</dbReference>
<evidence type="ECO:0000256" key="8">
    <source>
        <dbReference type="ARBA" id="ARBA00023004"/>
    </source>
</evidence>
<keyword evidence="3 14" id="KW-0813">Transport</keyword>
<dbReference type="PANTHER" id="PTHR32552">
    <property type="entry name" value="FERRICHROME IRON RECEPTOR-RELATED"/>
    <property type="match status" value="1"/>
</dbReference>
<dbReference type="PANTHER" id="PTHR32552:SF68">
    <property type="entry name" value="FERRICHROME OUTER MEMBRANE TRANSPORTER_PHAGE RECEPTOR"/>
    <property type="match status" value="1"/>
</dbReference>
<dbReference type="SUPFAM" id="SSF56935">
    <property type="entry name" value="Porins"/>
    <property type="match status" value="1"/>
</dbReference>
<feature type="domain" description="Secretin/TonB short N-terminal" evidence="16">
    <location>
        <begin position="57"/>
        <end position="108"/>
    </location>
</feature>
<dbReference type="Pfam" id="PF07715">
    <property type="entry name" value="Plug"/>
    <property type="match status" value="1"/>
</dbReference>
<dbReference type="InterPro" id="IPR037066">
    <property type="entry name" value="Plug_dom_sf"/>
</dbReference>
<evidence type="ECO:0000256" key="6">
    <source>
        <dbReference type="ARBA" id="ARBA00022692"/>
    </source>
</evidence>
<dbReference type="GO" id="GO:0009279">
    <property type="term" value="C:cell outer membrane"/>
    <property type="evidence" value="ECO:0007669"/>
    <property type="project" value="UniProtKB-SubCell"/>
</dbReference>
<dbReference type="EMBL" id="CABVHF010000001">
    <property type="protein sequence ID" value="VVM54037.1"/>
    <property type="molecule type" value="Genomic_DNA"/>
</dbReference>
<name>A0A5E6QFD2_PSEFL</name>
<comment type="similarity">
    <text evidence="2 14">Belongs to the TonB-dependent receptor family.</text>
</comment>
<evidence type="ECO:0000256" key="2">
    <source>
        <dbReference type="ARBA" id="ARBA00009810"/>
    </source>
</evidence>
<keyword evidence="11 14" id="KW-0472">Membrane</keyword>
<comment type="subcellular location">
    <subcellularLocation>
        <location evidence="1 14">Cell outer membrane</location>
        <topology evidence="1 14">Multi-pass membrane protein</topology>
    </subcellularLocation>
</comment>
<keyword evidence="13 14" id="KW-0998">Cell outer membrane</keyword>
<dbReference type="PROSITE" id="PS52016">
    <property type="entry name" value="TONB_DEPENDENT_REC_3"/>
    <property type="match status" value="1"/>
</dbReference>
<dbReference type="GO" id="GO:0015344">
    <property type="term" value="F:siderophore uptake transmembrane transporter activity"/>
    <property type="evidence" value="ECO:0007669"/>
    <property type="project" value="TreeGrafter"/>
</dbReference>
<evidence type="ECO:0000313" key="18">
    <source>
        <dbReference type="Proteomes" id="UP000399692"/>
    </source>
</evidence>
<dbReference type="InterPro" id="IPR011662">
    <property type="entry name" value="Secretin/TonB_short_N"/>
</dbReference>
<evidence type="ECO:0000256" key="11">
    <source>
        <dbReference type="ARBA" id="ARBA00023136"/>
    </source>
</evidence>
<proteinExistence type="inferred from homology"/>
<keyword evidence="8" id="KW-0408">Iron</keyword>
<protein>
    <submittedName>
        <fullName evidence="17">Vitamin B12 transporter BtuB</fullName>
    </submittedName>
</protein>
<dbReference type="GO" id="GO:0015891">
    <property type="term" value="P:siderophore transport"/>
    <property type="evidence" value="ECO:0007669"/>
    <property type="project" value="UniProtKB-ARBA"/>
</dbReference>
<dbReference type="Proteomes" id="UP000399692">
    <property type="component" value="Unassembled WGS sequence"/>
</dbReference>
<sequence precursor="true">MPLSFRCSPIACAVQVTALAVSLSASPSLFAASNLHYTISPGPLGQVLSSFAARSGINLAIEPALVEGRQSAGLQGEFALQAGFLRVLAGSGLRAVDHGNGVYVLAPILQTDAALELDATQVVDTRFNSTIGDGPVPGYVAKRTTVGTKTDTPINEIPQSISVITRDEMDQRGVQDFNAAVAYTPGIRALDYAGGQGAPDIFLRGFRAFNLFGLYQDGLRTGFNQYDTNFETFGLERVDVVKGPASVLFGQMAPGGVVNMTSKRPQETPIRHLKVQYGSFDRRQLGLDVGDQLDNDGTLFGRLVLLQRESDTQVRHAPDDRTYVAPSLTWKPDDANTLTLLGSYSKSRTGGSEQSFPLIGTVRKSPYGHIDSDTDLGWKGSYYHSENTVIGVQYEHQFDNGWKLQQNLRYMHSNVGYLSSGPDVVLNADGRTQDIGLQLRPKNSDTFLIDNHLQGLVDTGPLQHMLLAGLDYSHYKARETRRNGDPDPEVEMIDLYRPVYGGAAIWYDPLQRSTDTRLQ</sequence>
<dbReference type="Gene3D" id="2.40.170.20">
    <property type="entry name" value="TonB-dependent receptor, beta-barrel domain"/>
    <property type="match status" value="1"/>
</dbReference>
<evidence type="ECO:0000256" key="15">
    <source>
        <dbReference type="SAM" id="SignalP"/>
    </source>
</evidence>
<evidence type="ECO:0000256" key="5">
    <source>
        <dbReference type="ARBA" id="ARBA00022496"/>
    </source>
</evidence>
<feature type="chain" id="PRO_5022995688" evidence="15">
    <location>
        <begin position="32"/>
        <end position="519"/>
    </location>
</feature>
<reference evidence="17 18" key="1">
    <citation type="submission" date="2019-09" db="EMBL/GenBank/DDBJ databases">
        <authorList>
            <person name="Chandra G."/>
            <person name="Truman W A."/>
        </authorList>
    </citation>
    <scope>NUCLEOTIDE SEQUENCE [LARGE SCALE GENOMIC DNA]</scope>
    <source>
        <strain evidence="17">PS631</strain>
    </source>
</reference>
<organism evidence="17 18">
    <name type="scientific">Pseudomonas fluorescens</name>
    <dbReference type="NCBI Taxonomy" id="294"/>
    <lineage>
        <taxon>Bacteria</taxon>
        <taxon>Pseudomonadati</taxon>
        <taxon>Pseudomonadota</taxon>
        <taxon>Gammaproteobacteria</taxon>
        <taxon>Pseudomonadales</taxon>
        <taxon>Pseudomonadaceae</taxon>
        <taxon>Pseudomonas</taxon>
    </lineage>
</organism>
<accession>A0A5E6QFD2</accession>
<dbReference type="InterPro" id="IPR039426">
    <property type="entry name" value="TonB-dep_rcpt-like"/>
</dbReference>
<dbReference type="AlphaFoldDB" id="A0A5E6QFD2"/>
<evidence type="ECO:0000259" key="16">
    <source>
        <dbReference type="SMART" id="SM00965"/>
    </source>
</evidence>
<evidence type="ECO:0000256" key="7">
    <source>
        <dbReference type="ARBA" id="ARBA00022729"/>
    </source>
</evidence>
<dbReference type="InterPro" id="IPR012910">
    <property type="entry name" value="Plug_dom"/>
</dbReference>
<evidence type="ECO:0000256" key="13">
    <source>
        <dbReference type="ARBA" id="ARBA00023237"/>
    </source>
</evidence>
<dbReference type="FunFam" id="2.170.130.10:FF:000001">
    <property type="entry name" value="Catecholate siderophore TonB-dependent receptor"/>
    <property type="match status" value="1"/>
</dbReference>
<keyword evidence="9" id="KW-0406">Ion transport</keyword>
<gene>
    <name evidence="17" type="primary">btuB_3</name>
    <name evidence="17" type="ORF">PS631_00973</name>
</gene>
<keyword evidence="6 14" id="KW-0812">Transmembrane</keyword>